<accession>A0A0K1Y4I8</accession>
<keyword evidence="2" id="KW-1185">Reference proteome</keyword>
<protein>
    <submittedName>
        <fullName evidence="1">Uncharacterized protein</fullName>
    </submittedName>
</protein>
<dbReference type="KEGG" id="vg:26518451"/>
<dbReference type="EMBL" id="KT239446">
    <property type="protein sequence ID" value="AKY01907.1"/>
    <property type="molecule type" value="Genomic_DNA"/>
</dbReference>
<reference evidence="1 2" key="1">
    <citation type="submission" date="2015-07" db="EMBL/GenBank/DDBJ databases">
        <title>Isolation and characterization of JD18-a novel lytic bacteriophage for Klebsiella pneumoniae.</title>
        <authorList>
            <person name="Fan J."/>
            <person name="Zhang X."/>
            <person name="Guo X."/>
            <person name="He P."/>
            <person name="Zhang Y."/>
        </authorList>
    </citation>
    <scope>NUCLEOTIDE SEQUENCE [LARGE SCALE GENOMIC DNA]</scope>
</reference>
<name>A0A0K1Y4I8_9CAUD</name>
<proteinExistence type="predicted"/>
<dbReference type="RefSeq" id="YP_009190617.1">
    <property type="nucleotide sequence ID" value="NC_028686.1"/>
</dbReference>
<organism evidence="1 2">
    <name type="scientific">Klebsiella phage JD18</name>
    <dbReference type="NCBI Taxonomy" id="1698360"/>
    <lineage>
        <taxon>Viruses</taxon>
        <taxon>Duplodnaviria</taxon>
        <taxon>Heunggongvirae</taxon>
        <taxon>Uroviricota</taxon>
        <taxon>Caudoviricetes</taxon>
        <taxon>Pantevenvirales</taxon>
        <taxon>Straboviridae</taxon>
        <taxon>Tevenvirinae</taxon>
        <taxon>Jiaodavirus</taxon>
        <taxon>Jiaodavirus jd18</taxon>
    </lineage>
</organism>
<evidence type="ECO:0000313" key="1">
    <source>
        <dbReference type="EMBL" id="AKY01907.1"/>
    </source>
</evidence>
<evidence type="ECO:0000313" key="2">
    <source>
        <dbReference type="Proteomes" id="UP000204179"/>
    </source>
</evidence>
<sequence>MVNEENWGFIDLDEHPDFITSEENWDV</sequence>
<dbReference type="GeneID" id="26518451"/>
<dbReference type="Proteomes" id="UP000204179">
    <property type="component" value="Segment"/>
</dbReference>
<gene>
    <name evidence="1" type="ORF">JD18_036</name>
</gene>